<organism evidence="2 3">
    <name type="scientific">Rothia koreensis</name>
    <dbReference type="NCBI Taxonomy" id="592378"/>
    <lineage>
        <taxon>Bacteria</taxon>
        <taxon>Bacillati</taxon>
        <taxon>Actinomycetota</taxon>
        <taxon>Actinomycetes</taxon>
        <taxon>Micrococcales</taxon>
        <taxon>Micrococcaceae</taxon>
        <taxon>Rothia</taxon>
    </lineage>
</organism>
<evidence type="ECO:0000313" key="2">
    <source>
        <dbReference type="EMBL" id="MUN55443.1"/>
    </source>
</evidence>
<proteinExistence type="predicted"/>
<evidence type="ECO:0000313" key="3">
    <source>
        <dbReference type="Proteomes" id="UP000462152"/>
    </source>
</evidence>
<comment type="caution">
    <text evidence="2">The sequence shown here is derived from an EMBL/GenBank/DDBJ whole genome shotgun (WGS) entry which is preliminary data.</text>
</comment>
<keyword evidence="3" id="KW-1185">Reference proteome</keyword>
<feature type="compositionally biased region" description="Polar residues" evidence="1">
    <location>
        <begin position="45"/>
        <end position="56"/>
    </location>
</feature>
<gene>
    <name evidence="2" type="ORF">GMA10_09520</name>
</gene>
<sequence>MMSRTNDPEESREKKIGMTPQEEEAYRQEPGAQGEPGDEAIGDMTDSQGRSPATDN</sequence>
<dbReference type="EMBL" id="WOGT01000005">
    <property type="protein sequence ID" value="MUN55443.1"/>
    <property type="molecule type" value="Genomic_DNA"/>
</dbReference>
<feature type="region of interest" description="Disordered" evidence="1">
    <location>
        <begin position="1"/>
        <end position="56"/>
    </location>
</feature>
<feature type="compositionally biased region" description="Basic and acidic residues" evidence="1">
    <location>
        <begin position="1"/>
        <end position="16"/>
    </location>
</feature>
<name>A0A7K1LK76_9MICC</name>
<protein>
    <submittedName>
        <fullName evidence="2">Uncharacterized protein</fullName>
    </submittedName>
</protein>
<dbReference type="RefSeq" id="WP_156265492.1">
    <property type="nucleotide sequence ID" value="NZ_NOIQ01000028.1"/>
</dbReference>
<reference evidence="2 3" key="1">
    <citation type="submission" date="2019-12" db="EMBL/GenBank/DDBJ databases">
        <authorList>
            <person name="Li J."/>
            <person name="Shi Y."/>
            <person name="Xu G."/>
            <person name="Xiao D."/>
            <person name="Ran X."/>
        </authorList>
    </citation>
    <scope>NUCLEOTIDE SEQUENCE [LARGE SCALE GENOMIC DNA]</scope>
    <source>
        <strain evidence="2 3">JCM 15915</strain>
    </source>
</reference>
<dbReference type="Proteomes" id="UP000462152">
    <property type="component" value="Unassembled WGS sequence"/>
</dbReference>
<dbReference type="AlphaFoldDB" id="A0A7K1LK76"/>
<evidence type="ECO:0000256" key="1">
    <source>
        <dbReference type="SAM" id="MobiDB-lite"/>
    </source>
</evidence>
<accession>A0A7K1LK76</accession>